<dbReference type="EMBL" id="MWIH01000006">
    <property type="protein sequence ID" value="OQO90844.1"/>
    <property type="molecule type" value="Genomic_DNA"/>
</dbReference>
<evidence type="ECO:0000259" key="3">
    <source>
        <dbReference type="PROSITE" id="PS51186"/>
    </source>
</evidence>
<dbReference type="Proteomes" id="UP000192591">
    <property type="component" value="Unassembled WGS sequence"/>
</dbReference>
<proteinExistence type="predicted"/>
<evidence type="ECO:0000313" key="5">
    <source>
        <dbReference type="Proteomes" id="UP000192591"/>
    </source>
</evidence>
<organism evidence="4 5">
    <name type="scientific">Saccharomonospora piscinae</name>
    <dbReference type="NCBI Taxonomy" id="687388"/>
    <lineage>
        <taxon>Bacteria</taxon>
        <taxon>Bacillati</taxon>
        <taxon>Actinomycetota</taxon>
        <taxon>Actinomycetes</taxon>
        <taxon>Pseudonocardiales</taxon>
        <taxon>Pseudonocardiaceae</taxon>
        <taxon>Saccharomonospora</taxon>
    </lineage>
</organism>
<keyword evidence="1 4" id="KW-0808">Transferase</keyword>
<gene>
    <name evidence="4" type="ORF">B1813_15070</name>
</gene>
<dbReference type="InterPro" id="IPR050832">
    <property type="entry name" value="Bact_Acetyltransf"/>
</dbReference>
<dbReference type="GO" id="GO:0016747">
    <property type="term" value="F:acyltransferase activity, transferring groups other than amino-acyl groups"/>
    <property type="evidence" value="ECO:0007669"/>
    <property type="project" value="InterPro"/>
</dbReference>
<feature type="domain" description="N-acetyltransferase" evidence="3">
    <location>
        <begin position="16"/>
        <end position="180"/>
    </location>
</feature>
<evidence type="ECO:0000313" key="4">
    <source>
        <dbReference type="EMBL" id="OQO90844.1"/>
    </source>
</evidence>
<dbReference type="Pfam" id="PF13302">
    <property type="entry name" value="Acetyltransf_3"/>
    <property type="match status" value="1"/>
</dbReference>
<comment type="caution">
    <text evidence="4">The sequence shown here is derived from an EMBL/GenBank/DDBJ whole genome shotgun (WGS) entry which is preliminary data.</text>
</comment>
<reference evidence="4 5" key="1">
    <citation type="submission" date="2017-02" db="EMBL/GenBank/DDBJ databases">
        <title>Draft genome of Saccharomonospora sp. 154.</title>
        <authorList>
            <person name="Alonso-Carmona G.S."/>
            <person name="De La Haba R."/>
            <person name="Vera-Gargallo B."/>
            <person name="Sandoval-Trujillo A.H."/>
            <person name="Ramirez-Duran N."/>
            <person name="Ventosa A."/>
        </authorList>
    </citation>
    <scope>NUCLEOTIDE SEQUENCE [LARGE SCALE GENOMIC DNA]</scope>
    <source>
        <strain evidence="4 5">LRS4.154</strain>
    </source>
</reference>
<sequence>MAERSGVSGVSGGPALRLREAADTDAPALLRWRNDPDTRRWSRTTDPVALPEHRAWLSRVLASPDRLLLVAESAGTAGAELVEEPVGMVRFDDAGEGCWEVSIAVAPEHRGRGLAAPLLAEGERQLRHRHRPGTVVAVLAVVHRDNAASVALFEAAGYRPDGVADAAGDFLRFVRAQSIDGSER</sequence>
<accession>A0A1V9A1L4</accession>
<dbReference type="PANTHER" id="PTHR43877">
    <property type="entry name" value="AMINOALKYLPHOSPHONATE N-ACETYLTRANSFERASE-RELATED-RELATED"/>
    <property type="match status" value="1"/>
</dbReference>
<name>A0A1V9A1L4_SACPI</name>
<dbReference type="RefSeq" id="WP_081192984.1">
    <property type="nucleotide sequence ID" value="NZ_MWIH01000006.1"/>
</dbReference>
<dbReference type="Gene3D" id="3.40.630.30">
    <property type="match status" value="1"/>
</dbReference>
<dbReference type="PANTHER" id="PTHR43877:SF2">
    <property type="entry name" value="AMINOALKYLPHOSPHONATE N-ACETYLTRANSFERASE-RELATED"/>
    <property type="match status" value="1"/>
</dbReference>
<dbReference type="AlphaFoldDB" id="A0A1V9A1L4"/>
<keyword evidence="5" id="KW-1185">Reference proteome</keyword>
<dbReference type="SUPFAM" id="SSF55729">
    <property type="entry name" value="Acyl-CoA N-acyltransferases (Nat)"/>
    <property type="match status" value="1"/>
</dbReference>
<dbReference type="InterPro" id="IPR016181">
    <property type="entry name" value="Acyl_CoA_acyltransferase"/>
</dbReference>
<dbReference type="InterPro" id="IPR000182">
    <property type="entry name" value="GNAT_dom"/>
</dbReference>
<dbReference type="STRING" id="1962155.B1813_15070"/>
<evidence type="ECO:0000256" key="1">
    <source>
        <dbReference type="ARBA" id="ARBA00022679"/>
    </source>
</evidence>
<dbReference type="PROSITE" id="PS51186">
    <property type="entry name" value="GNAT"/>
    <property type="match status" value="1"/>
</dbReference>
<protein>
    <submittedName>
        <fullName evidence="4">GNAT family N-acetyltransferase</fullName>
    </submittedName>
</protein>
<evidence type="ECO:0000256" key="2">
    <source>
        <dbReference type="ARBA" id="ARBA00023315"/>
    </source>
</evidence>
<dbReference type="CDD" id="cd04301">
    <property type="entry name" value="NAT_SF"/>
    <property type="match status" value="1"/>
</dbReference>
<keyword evidence="2" id="KW-0012">Acyltransferase</keyword>